<dbReference type="InterPro" id="IPR003593">
    <property type="entry name" value="AAA+_ATPase"/>
</dbReference>
<organism evidence="2 3">
    <name type="scientific">Massilia oculi</name>
    <dbReference type="NCBI Taxonomy" id="945844"/>
    <lineage>
        <taxon>Bacteria</taxon>
        <taxon>Pseudomonadati</taxon>
        <taxon>Pseudomonadota</taxon>
        <taxon>Betaproteobacteria</taxon>
        <taxon>Burkholderiales</taxon>
        <taxon>Oxalobacteraceae</taxon>
        <taxon>Telluria group</taxon>
        <taxon>Massilia</taxon>
    </lineage>
</organism>
<dbReference type="GO" id="GO:0005524">
    <property type="term" value="F:ATP binding"/>
    <property type="evidence" value="ECO:0007669"/>
    <property type="project" value="UniProtKB-KW"/>
</dbReference>
<dbReference type="OrthoDB" id="9783370at2"/>
<keyword evidence="3" id="KW-1185">Reference proteome</keyword>
<dbReference type="SUPFAM" id="SSF52540">
    <property type="entry name" value="P-loop containing nucleoside triphosphate hydrolases"/>
    <property type="match status" value="1"/>
</dbReference>
<reference evidence="2 3" key="1">
    <citation type="submission" date="2018-05" db="EMBL/GenBank/DDBJ databases">
        <title>Complete genome sequence of Massilia oculi sp. nov. CCUG 43427T (=DSM 26321T), the type strain of M. oculi, and comparison with genome sequences of other Massilia strains.</title>
        <authorList>
            <person name="Zhu B."/>
        </authorList>
    </citation>
    <scope>NUCLEOTIDE SEQUENCE [LARGE SCALE GENOMIC DNA]</scope>
    <source>
        <strain evidence="2 3">CCUG 43427</strain>
    </source>
</reference>
<dbReference type="Gene3D" id="3.40.50.300">
    <property type="entry name" value="P-loop containing nucleotide triphosphate hydrolases"/>
    <property type="match status" value="1"/>
</dbReference>
<dbReference type="RefSeq" id="WP_109345584.1">
    <property type="nucleotide sequence ID" value="NZ_CP029343.1"/>
</dbReference>
<name>A0A2S2DIR9_9BURK</name>
<keyword evidence="2" id="KW-0067">ATP-binding</keyword>
<dbReference type="CDD" id="cd00009">
    <property type="entry name" value="AAA"/>
    <property type="match status" value="1"/>
</dbReference>
<feature type="domain" description="AAA+ ATPase" evidence="1">
    <location>
        <begin position="185"/>
        <end position="374"/>
    </location>
</feature>
<dbReference type="KEGG" id="mtim:DIR46_12980"/>
<dbReference type="EMBL" id="CP029343">
    <property type="protein sequence ID" value="AWL05250.1"/>
    <property type="molecule type" value="Genomic_DNA"/>
</dbReference>
<dbReference type="Proteomes" id="UP000245820">
    <property type="component" value="Chromosome"/>
</dbReference>
<dbReference type="InterPro" id="IPR027417">
    <property type="entry name" value="P-loop_NTPase"/>
</dbReference>
<dbReference type="AlphaFoldDB" id="A0A2S2DIR9"/>
<proteinExistence type="predicted"/>
<evidence type="ECO:0000313" key="3">
    <source>
        <dbReference type="Proteomes" id="UP000245820"/>
    </source>
</evidence>
<evidence type="ECO:0000313" key="2">
    <source>
        <dbReference type="EMBL" id="AWL05250.1"/>
    </source>
</evidence>
<dbReference type="SMART" id="SM00382">
    <property type="entry name" value="AAA"/>
    <property type="match status" value="1"/>
</dbReference>
<sequence>MTGMLSATTAAAWHDATPFGSAASVSSSDGDVTAVLPRQPRTVRDTGLDPRLVTGLVLKVLHAGGKTPLSRITGRLRLSVSVVREVLQGLVAGQQAEVAYSGETDLDVHYQLTAAGERAAGEHLAESRYAGPAPATLAAWRSVVAQQSQRQPDAPRVARAELEAVLDGDGLEPATRELIGAALHSGRPLLLYGPSGSGKTTLARKLARLRQDPIAVPYAVLVNHEIVQLHDPALHPAPLQMRGLEERRSCDARWALSQRPLVHVGAELTRDMLELRVDAASGVLRAPPHILANNGLLVLDDLGRQRMPAGELLHRWLGALEAGQDHVTVPHGPSHALPFDVGLVLATSLAPESVLDDACLRRIGYRIAVGPLSESSYRALLRRQARLRRIDFDEAAFDYLIDELHRRTRRPLLAAWPHELLGRIADFAGFAGRAPRCDVDGLVQAWSSLFGASALPPALPCASNPAAVKRDDKEGDAR</sequence>
<evidence type="ECO:0000259" key="1">
    <source>
        <dbReference type="SMART" id="SM00382"/>
    </source>
</evidence>
<gene>
    <name evidence="2" type="ORF">DIR46_12980</name>
</gene>
<protein>
    <submittedName>
        <fullName evidence="2">ATP-binding protein</fullName>
    </submittedName>
</protein>
<keyword evidence="2" id="KW-0547">Nucleotide-binding</keyword>
<accession>A0A2S2DIR9</accession>